<dbReference type="SMART" id="SM00252">
    <property type="entry name" value="SH2"/>
    <property type="match status" value="1"/>
</dbReference>
<evidence type="ECO:0000256" key="2">
    <source>
        <dbReference type="PROSITE-ProRule" id="PRU00191"/>
    </source>
</evidence>
<feature type="compositionally biased region" description="Polar residues" evidence="3">
    <location>
        <begin position="124"/>
        <end position="137"/>
    </location>
</feature>
<dbReference type="PRINTS" id="PR00401">
    <property type="entry name" value="SH2DOMAIN"/>
</dbReference>
<dbReference type="GO" id="GO:0005737">
    <property type="term" value="C:cytoplasm"/>
    <property type="evidence" value="ECO:0007669"/>
    <property type="project" value="UniProtKB-ARBA"/>
</dbReference>
<feature type="compositionally biased region" description="Polar residues" evidence="3">
    <location>
        <begin position="89"/>
        <end position="108"/>
    </location>
</feature>
<evidence type="ECO:0000313" key="7">
    <source>
        <dbReference type="Proteomes" id="UP000694546"/>
    </source>
</evidence>
<feature type="signal peptide" evidence="4">
    <location>
        <begin position="1"/>
        <end position="22"/>
    </location>
</feature>
<evidence type="ECO:0000259" key="5">
    <source>
        <dbReference type="PROSITE" id="PS50001"/>
    </source>
</evidence>
<dbReference type="Pfam" id="PF00017">
    <property type="entry name" value="SH2"/>
    <property type="match status" value="1"/>
</dbReference>
<dbReference type="PANTHER" id="PTHR14098">
    <property type="entry name" value="SH2 DOMAIN CONTAINING PROTEIN"/>
    <property type="match status" value="1"/>
</dbReference>
<dbReference type="PANTHER" id="PTHR14098:SF1">
    <property type="entry name" value="LYMPHOCYTE CYTOSOLIC PROTEIN 2"/>
    <property type="match status" value="1"/>
</dbReference>
<evidence type="ECO:0000256" key="4">
    <source>
        <dbReference type="SAM" id="SignalP"/>
    </source>
</evidence>
<dbReference type="Proteomes" id="UP000694546">
    <property type="component" value="Chromosome 7"/>
</dbReference>
<dbReference type="AlphaFoldDB" id="A0A8C5A066"/>
<name>A0A8C5A066_GADMO</name>
<feature type="compositionally biased region" description="Basic and acidic residues" evidence="3">
    <location>
        <begin position="43"/>
        <end position="56"/>
    </location>
</feature>
<protein>
    <recommendedName>
        <fullName evidence="5">SH2 domain-containing protein</fullName>
    </recommendedName>
</protein>
<dbReference type="GO" id="GO:0035556">
    <property type="term" value="P:intracellular signal transduction"/>
    <property type="evidence" value="ECO:0007669"/>
    <property type="project" value="TreeGrafter"/>
</dbReference>
<accession>A0A8C5A066</accession>
<feature type="domain" description="SH2" evidence="5">
    <location>
        <begin position="221"/>
        <end position="329"/>
    </location>
</feature>
<reference evidence="6" key="1">
    <citation type="submission" date="2025-08" db="UniProtKB">
        <authorList>
            <consortium name="Ensembl"/>
        </authorList>
    </citation>
    <scope>IDENTIFICATION</scope>
</reference>
<dbReference type="PROSITE" id="PS50001">
    <property type="entry name" value="SH2"/>
    <property type="match status" value="1"/>
</dbReference>
<feature type="chain" id="PRO_5047083099" description="SH2 domain-containing protein" evidence="4">
    <location>
        <begin position="23"/>
        <end position="334"/>
    </location>
</feature>
<feature type="compositionally biased region" description="Polar residues" evidence="3">
    <location>
        <begin position="166"/>
        <end position="189"/>
    </location>
</feature>
<keyword evidence="1 2" id="KW-0727">SH2 domain</keyword>
<dbReference type="Gene3D" id="3.30.505.10">
    <property type="entry name" value="SH2 domain"/>
    <property type="match status" value="1"/>
</dbReference>
<dbReference type="GeneTree" id="ENSGT00940000156835"/>
<dbReference type="InterPro" id="IPR000980">
    <property type="entry name" value="SH2"/>
</dbReference>
<evidence type="ECO:0000313" key="6">
    <source>
        <dbReference type="Ensembl" id="ENSGMOP00000024541.1"/>
    </source>
</evidence>
<evidence type="ECO:0000256" key="3">
    <source>
        <dbReference type="SAM" id="MobiDB-lite"/>
    </source>
</evidence>
<dbReference type="GO" id="GO:0007169">
    <property type="term" value="P:cell surface receptor protein tyrosine kinase signaling pathway"/>
    <property type="evidence" value="ECO:0007669"/>
    <property type="project" value="TreeGrafter"/>
</dbReference>
<reference evidence="6" key="2">
    <citation type="submission" date="2025-09" db="UniProtKB">
        <authorList>
            <consortium name="Ensembl"/>
        </authorList>
    </citation>
    <scope>IDENTIFICATION</scope>
</reference>
<feature type="region of interest" description="Disordered" evidence="3">
    <location>
        <begin position="25"/>
        <end position="204"/>
    </location>
</feature>
<dbReference type="InterPro" id="IPR036860">
    <property type="entry name" value="SH2_dom_sf"/>
</dbReference>
<dbReference type="Ensembl" id="ENSGMOT00000051096.1">
    <property type="protein sequence ID" value="ENSGMOP00000024541.1"/>
    <property type="gene ID" value="ENSGMOG00000023546.1"/>
</dbReference>
<dbReference type="SUPFAM" id="SSF55550">
    <property type="entry name" value="SH2 domain"/>
    <property type="match status" value="1"/>
</dbReference>
<keyword evidence="7" id="KW-1185">Reference proteome</keyword>
<sequence length="334" mass="36701">MCVCGCLCLCTCICACVSKVSSLERREKSPGRAMGPVASRPPIVERSKKPTRERGESPSPVPGAKFNPMERPITNSVSTQERTPKPPAWSNQLGPPGSSASVGRSTSVKPLPGRFPSETRRETQNQVPASRNHTFPLQTKGIPPRPGIPGLPTRLADSLPLGVPASLSQSFQHPSARSITVSRSASSVGRSPHPNPPRPGSLVVLPHSHAAQHNQDLDPSWYVGTIKRDDADDRLWRVNQDGSYLVRDSTQKKPQQPFTLMVLYQDKVYNIQIRVQDKLYLLGTGIKVHEGFSTVRAMISHYSKLPLLLIDAKNRDTTQQKQCFLSYPAGHIRT</sequence>
<proteinExistence type="predicted"/>
<evidence type="ECO:0000256" key="1">
    <source>
        <dbReference type="ARBA" id="ARBA00022999"/>
    </source>
</evidence>
<keyword evidence="4" id="KW-0732">Signal</keyword>
<dbReference type="InterPro" id="IPR051751">
    <property type="entry name" value="Immunoreceptor_sig_adapters"/>
</dbReference>
<organism evidence="6 7">
    <name type="scientific">Gadus morhua</name>
    <name type="common">Atlantic cod</name>
    <dbReference type="NCBI Taxonomy" id="8049"/>
    <lineage>
        <taxon>Eukaryota</taxon>
        <taxon>Metazoa</taxon>
        <taxon>Chordata</taxon>
        <taxon>Craniata</taxon>
        <taxon>Vertebrata</taxon>
        <taxon>Euteleostomi</taxon>
        <taxon>Actinopterygii</taxon>
        <taxon>Neopterygii</taxon>
        <taxon>Teleostei</taxon>
        <taxon>Neoteleostei</taxon>
        <taxon>Acanthomorphata</taxon>
        <taxon>Zeiogadaria</taxon>
        <taxon>Gadariae</taxon>
        <taxon>Gadiformes</taxon>
        <taxon>Gadoidei</taxon>
        <taxon>Gadidae</taxon>
        <taxon>Gadus</taxon>
    </lineage>
</organism>